<feature type="compositionally biased region" description="Basic and acidic residues" evidence="2">
    <location>
        <begin position="122"/>
        <end position="158"/>
    </location>
</feature>
<dbReference type="GO" id="GO:0000398">
    <property type="term" value="P:mRNA splicing, via spliceosome"/>
    <property type="evidence" value="ECO:0007669"/>
    <property type="project" value="TreeGrafter"/>
</dbReference>
<dbReference type="EMBL" id="NJEU01001748">
    <property type="protein sequence ID" value="PHH61145.1"/>
    <property type="molecule type" value="Genomic_DNA"/>
</dbReference>
<comment type="caution">
    <text evidence="4">The sequence shown here is derived from an EMBL/GenBank/DDBJ whole genome shotgun (WGS) entry which is preliminary data.</text>
</comment>
<evidence type="ECO:0000313" key="4">
    <source>
        <dbReference type="EMBL" id="PHH61145.1"/>
    </source>
</evidence>
<dbReference type="PANTHER" id="PTHR12072">
    <property type="entry name" value="CWF19, CELL CYCLE CONTROL PROTEIN"/>
    <property type="match status" value="1"/>
</dbReference>
<organism evidence="4 5">
    <name type="scientific">Ophiocordyceps australis</name>
    <dbReference type="NCBI Taxonomy" id="1399860"/>
    <lineage>
        <taxon>Eukaryota</taxon>
        <taxon>Fungi</taxon>
        <taxon>Dikarya</taxon>
        <taxon>Ascomycota</taxon>
        <taxon>Pezizomycotina</taxon>
        <taxon>Sordariomycetes</taxon>
        <taxon>Hypocreomycetidae</taxon>
        <taxon>Hypocreales</taxon>
        <taxon>Ophiocordycipitaceae</taxon>
        <taxon>Ophiocordyceps</taxon>
    </lineage>
</organism>
<proteinExistence type="inferred from homology"/>
<evidence type="ECO:0000256" key="1">
    <source>
        <dbReference type="ARBA" id="ARBA00006795"/>
    </source>
</evidence>
<dbReference type="PANTHER" id="PTHR12072:SF5">
    <property type="entry name" value="CWF19-LIKE PROTEIN 2"/>
    <property type="match status" value="1"/>
</dbReference>
<comment type="similarity">
    <text evidence="1">Belongs to the CWF19 family.</text>
</comment>
<name>A0A2C5XV46_9HYPO</name>
<feature type="domain" description="Cwf19-like C-terminal" evidence="3">
    <location>
        <begin position="334"/>
        <end position="435"/>
    </location>
</feature>
<accession>A0A2C5XV46</accession>
<gene>
    <name evidence="4" type="ORF">CDD82_2172</name>
</gene>
<evidence type="ECO:0000313" key="5">
    <source>
        <dbReference type="Proteomes" id="UP000224854"/>
    </source>
</evidence>
<feature type="region of interest" description="Disordered" evidence="2">
    <location>
        <begin position="1"/>
        <end position="180"/>
    </location>
</feature>
<dbReference type="Proteomes" id="UP000224854">
    <property type="component" value="Unassembled WGS sequence"/>
</dbReference>
<dbReference type="InterPro" id="IPR006768">
    <property type="entry name" value="Cwf19-like_C_dom-1"/>
</dbReference>
<keyword evidence="5" id="KW-1185">Reference proteome</keyword>
<feature type="region of interest" description="Disordered" evidence="2">
    <location>
        <begin position="240"/>
        <end position="263"/>
    </location>
</feature>
<feature type="compositionally biased region" description="Basic and acidic residues" evidence="2">
    <location>
        <begin position="72"/>
        <end position="96"/>
    </location>
</feature>
<reference evidence="4 5" key="1">
    <citation type="submission" date="2017-06" db="EMBL/GenBank/DDBJ databases">
        <title>Ant-infecting Ophiocordyceps genomes reveal a high diversity of potential behavioral manipulation genes and a possible major role for enterotoxins.</title>
        <authorList>
            <person name="De Bekker C."/>
            <person name="Evans H.C."/>
            <person name="Brachmann A."/>
            <person name="Hughes D.P."/>
        </authorList>
    </citation>
    <scope>NUCLEOTIDE SEQUENCE [LARGE SCALE GENOMIC DNA]</scope>
    <source>
        <strain evidence="4 5">1348a</strain>
    </source>
</reference>
<dbReference type="GO" id="GO:0071014">
    <property type="term" value="C:post-mRNA release spliceosomal complex"/>
    <property type="evidence" value="ECO:0007669"/>
    <property type="project" value="TreeGrafter"/>
</dbReference>
<dbReference type="InterPro" id="IPR040194">
    <property type="entry name" value="Cwf19-like"/>
</dbReference>
<dbReference type="AlphaFoldDB" id="A0A2C5XV46"/>
<feature type="compositionally biased region" description="Basic residues" evidence="2">
    <location>
        <begin position="38"/>
        <end position="71"/>
    </location>
</feature>
<feature type="compositionally biased region" description="Basic and acidic residues" evidence="2">
    <location>
        <begin position="1"/>
        <end position="22"/>
    </location>
</feature>
<evidence type="ECO:0000256" key="2">
    <source>
        <dbReference type="SAM" id="MobiDB-lite"/>
    </source>
</evidence>
<protein>
    <recommendedName>
        <fullName evidence="3">Cwf19-like C-terminal domain-containing protein</fullName>
    </recommendedName>
</protein>
<dbReference type="OrthoDB" id="2113965at2759"/>
<dbReference type="Pfam" id="PF04677">
    <property type="entry name" value="CwfJ_C_1"/>
    <property type="match status" value="1"/>
</dbReference>
<evidence type="ECO:0000259" key="3">
    <source>
        <dbReference type="Pfam" id="PF04677"/>
    </source>
</evidence>
<sequence>MDGLDEFEKQLAADKAQREKHHDAKHRRHHHGDEASKHGTRRHRERHDEHHHHHDGSKRRRVSQHGGRKHHDSSPRRSEKHGETIDAKHEGLKRDAWMTAPSALDVEYIQSRGPDSRPSGPPREEPQRVVHARELNRALVDDDAAKHTDSCPETRDDDSAAPGTLDDSATPKTLDDSATPKTLDASALNRLRAQMIKAKLRRAPNAAQLEQEYQAAASCQAAAPAPAPVVLGAMHSRQLAGSSRGEVKPVMTRRGRERGQVEQNDELSIGDMVAEERRTKGQVGGEGARLAERIARDGRFQDNLEYMDDQAAKLARHVERNDAAIRSAAVADLHKVSAAIDSCRLCHDSDRGGGPVAPVVSLGTRVYLTLAPAPQVSPGSAVIVPLAHHANLVGCDDDEWEEMRNFMKSLTRMYHEQGREVVFYEDAAFARGAAHRRHACLVSGGGRRMEPARKGH</sequence>